<dbReference type="PANTHER" id="PTHR45739">
    <property type="entry name" value="MATRIX PROTEIN, PUTATIVE-RELATED"/>
    <property type="match status" value="1"/>
</dbReference>
<keyword evidence="6" id="KW-0472">Membrane</keyword>
<reference evidence="7" key="1">
    <citation type="submission" date="2021-01" db="EMBL/GenBank/DDBJ databases">
        <authorList>
            <person name="Zahm M."/>
            <person name="Roques C."/>
            <person name="Cabau C."/>
            <person name="Klopp C."/>
            <person name="Donnadieu C."/>
            <person name="Jouanno E."/>
            <person name="Lampietro C."/>
            <person name="Louis A."/>
            <person name="Herpin A."/>
            <person name="Echchiki A."/>
            <person name="Berthelot C."/>
            <person name="Parey E."/>
            <person name="Roest-Crollius H."/>
            <person name="Braasch I."/>
            <person name="Postlethwait J."/>
            <person name="Bobe J."/>
            <person name="Montfort J."/>
            <person name="Bouchez O."/>
            <person name="Begum T."/>
            <person name="Mejri S."/>
            <person name="Adams A."/>
            <person name="Chen W.-J."/>
            <person name="Guiguen Y."/>
        </authorList>
    </citation>
    <scope>NUCLEOTIDE SEQUENCE</scope>
    <source>
        <tissue evidence="7">Blood</tissue>
    </source>
</reference>
<feature type="region of interest" description="Disordered" evidence="5">
    <location>
        <begin position="927"/>
        <end position="954"/>
    </location>
</feature>
<keyword evidence="8" id="KW-1185">Reference proteome</keyword>
<comment type="caution">
    <text evidence="7">The sequence shown here is derived from an EMBL/GenBank/DDBJ whole genome shotgun (WGS) entry which is preliminary data.</text>
</comment>
<feature type="repeat" description="CSPG" evidence="4">
    <location>
        <begin position="504"/>
        <end position="595"/>
    </location>
</feature>
<dbReference type="Pfam" id="PF16184">
    <property type="entry name" value="Cadherin_3"/>
    <property type="match status" value="4"/>
</dbReference>
<name>A0A8T3E771_9TELE</name>
<feature type="transmembrane region" description="Helical" evidence="6">
    <location>
        <begin position="881"/>
        <end position="906"/>
    </location>
</feature>
<feature type="repeat" description="CSPG" evidence="4">
    <location>
        <begin position="139"/>
        <end position="229"/>
    </location>
</feature>
<dbReference type="Proteomes" id="UP000829720">
    <property type="component" value="Unassembled WGS sequence"/>
</dbReference>
<dbReference type="AlphaFoldDB" id="A0A8T3E771"/>
<evidence type="ECO:0000313" key="7">
    <source>
        <dbReference type="EMBL" id="KAI1904046.1"/>
    </source>
</evidence>
<organism evidence="7 8">
    <name type="scientific">Albula goreensis</name>
    <dbReference type="NCBI Taxonomy" id="1534307"/>
    <lineage>
        <taxon>Eukaryota</taxon>
        <taxon>Metazoa</taxon>
        <taxon>Chordata</taxon>
        <taxon>Craniata</taxon>
        <taxon>Vertebrata</taxon>
        <taxon>Euteleostomi</taxon>
        <taxon>Actinopterygii</taxon>
        <taxon>Neopterygii</taxon>
        <taxon>Teleostei</taxon>
        <taxon>Albuliformes</taxon>
        <taxon>Albulidae</taxon>
        <taxon>Albula</taxon>
    </lineage>
</organism>
<keyword evidence="3" id="KW-0325">Glycoprotein</keyword>
<dbReference type="PROSITE" id="PS51854">
    <property type="entry name" value="CSPG"/>
    <property type="match status" value="6"/>
</dbReference>
<evidence type="ECO:0008006" key="9">
    <source>
        <dbReference type="Google" id="ProtNLM"/>
    </source>
</evidence>
<evidence type="ECO:0000256" key="4">
    <source>
        <dbReference type="PROSITE-ProRule" id="PRU01201"/>
    </source>
</evidence>
<feature type="repeat" description="CSPG" evidence="4">
    <location>
        <begin position="716"/>
        <end position="816"/>
    </location>
</feature>
<proteinExistence type="predicted"/>
<evidence type="ECO:0000256" key="2">
    <source>
        <dbReference type="ARBA" id="ARBA00022737"/>
    </source>
</evidence>
<evidence type="ECO:0000313" key="8">
    <source>
        <dbReference type="Proteomes" id="UP000829720"/>
    </source>
</evidence>
<evidence type="ECO:0000256" key="1">
    <source>
        <dbReference type="ARBA" id="ARBA00022729"/>
    </source>
</evidence>
<sequence length="974" mass="106458">FTVDVNNGFTAVEGLRVAVNIVPGLIPIQAHNVSIREGSGVALTRDLLNISHPFYASANIDFLVETPPQHGSIRYLDGDEDEISFFTWDEVKQGVIYYLHDSSETTEDSFTLSASVFEIGRRSEHFTIGVTIQPVNDEAPKLIHNTGLELVSGEDAEITANMLYSDDGDTPPEDLVYSIEPPTNGIVALRESPGDSIENFTQAQINHGEVVFVHKGDPSGGFTFTVTDGEHTSPLRHFLVMARQLTISMDSEEEELVVFPGTRQPITSKILKAVTNEDGDDITYAVLRAPRFGRLISAKSKNQFKEISSFTQAEVDSGSIFYEHQMPEDPFWVVRDSVELLLSSGQAQAMDHIVPITVSFYAENHNTSSQLWRNTGLEVPKGQKKVIDSSRLDASNLLSSVPESERATMAVMYQVMQFPVHGTLTLGDLDLPVDNPYFLQEDVGKGELGYSHNGDPEPPNDSFVFRARLNPAGRGPQSLAPSAVVLEETFKINIAGRRREPTPPELMTVDLLLEVLQGSTAVLTPQHLKAVDEDSSPSEILFTVTRGPANGRLVDTETREPIQKFTQDDVNSGRVTFVSDGSLATSFLEFTVSDGRHRTESHSLHIGVLARTLQLALAQEIQVRQGEDETLVTEAMLKASTGGPSEEEVIYTITNIPKYAAVMVDRQPTSAFTQSQIREGRVSVRFVKSTSPRDSVAIVARSRAANASAVLNVTVTPLVKLPKGKPVLPRGTTVLVGPGLLDASPLANKTKAMPTFSVTRQPRNARFVRAGGKEDGQPITAFTQRDLEDGHVAMEIQKDDGAGDGDQADKFEFVLRAHGVPPAEGALPFKTAPYDPSASYGAPILKVPSFDSTLPPSVPTTASASDRGSQRKPSVSRQRNLWAILIPILIILLLLLLAAALAYYLVRKNKTGKHDVQTVAAKPKNGEVKQETFRKTDPANSIQMSSMDAKEPDPELLQHCRTTNPALKKNQYWV</sequence>
<gene>
    <name evidence="7" type="ORF">AGOR_G00001650</name>
</gene>
<dbReference type="InterPro" id="IPR039005">
    <property type="entry name" value="CSPG_rpt"/>
</dbReference>
<evidence type="ECO:0000256" key="5">
    <source>
        <dbReference type="SAM" id="MobiDB-lite"/>
    </source>
</evidence>
<feature type="repeat" description="CSPG" evidence="4">
    <location>
        <begin position="247"/>
        <end position="343"/>
    </location>
</feature>
<accession>A0A8T3E771</accession>
<keyword evidence="6" id="KW-0812">Transmembrane</keyword>
<feature type="compositionally biased region" description="Basic and acidic residues" evidence="5">
    <location>
        <begin position="927"/>
        <end position="937"/>
    </location>
</feature>
<keyword evidence="6" id="KW-1133">Transmembrane helix</keyword>
<feature type="non-terminal residue" evidence="7">
    <location>
        <position position="1"/>
    </location>
</feature>
<feature type="region of interest" description="Disordered" evidence="5">
    <location>
        <begin position="851"/>
        <end position="873"/>
    </location>
</feature>
<feature type="repeat" description="CSPG" evidence="4">
    <location>
        <begin position="22"/>
        <end position="115"/>
    </location>
</feature>
<dbReference type="EMBL" id="JAERUA010000001">
    <property type="protein sequence ID" value="KAI1904046.1"/>
    <property type="molecule type" value="Genomic_DNA"/>
</dbReference>
<evidence type="ECO:0000256" key="6">
    <source>
        <dbReference type="SAM" id="Phobius"/>
    </source>
</evidence>
<keyword evidence="1" id="KW-0732">Signal</keyword>
<keyword evidence="2" id="KW-0677">Repeat</keyword>
<protein>
    <recommendedName>
        <fullName evidence="9">Chondroitin sulfate proteoglycan 4</fullName>
    </recommendedName>
</protein>
<dbReference type="GO" id="GO:0009653">
    <property type="term" value="P:anatomical structure morphogenesis"/>
    <property type="evidence" value="ECO:0007669"/>
    <property type="project" value="TreeGrafter"/>
</dbReference>
<dbReference type="PANTHER" id="PTHR45739:SF13">
    <property type="entry name" value="CHONDROITIN SULFATE PROTEOGLYCAN 4"/>
    <property type="match status" value="1"/>
</dbReference>
<evidence type="ECO:0000256" key="3">
    <source>
        <dbReference type="ARBA" id="ARBA00023180"/>
    </source>
</evidence>
<feature type="repeat" description="CSPG" evidence="4">
    <location>
        <begin position="368"/>
        <end position="468"/>
    </location>
</feature>
<dbReference type="OrthoDB" id="9026019at2759"/>
<dbReference type="InterPro" id="IPR051561">
    <property type="entry name" value="FRAS1_ECM"/>
</dbReference>